<keyword evidence="8 18" id="KW-0408">Iron</keyword>
<dbReference type="PATRIC" id="fig|710685.3.peg.3643"/>
<dbReference type="PROSITE" id="PS00086">
    <property type="entry name" value="CYTOCHROME_P450"/>
    <property type="match status" value="1"/>
</dbReference>
<dbReference type="InterPro" id="IPR002397">
    <property type="entry name" value="Cyt_P450_B"/>
</dbReference>
<dbReference type="Proteomes" id="UP000005442">
    <property type="component" value="Chromosome"/>
</dbReference>
<keyword evidence="5 18" id="KW-0479">Metal-binding</keyword>
<keyword evidence="20" id="KW-1185">Reference proteome</keyword>
<evidence type="ECO:0000256" key="9">
    <source>
        <dbReference type="ARBA" id="ARBA00023033"/>
    </source>
</evidence>
<keyword evidence="3" id="KW-0153">Cholesterol metabolism</keyword>
<evidence type="ECO:0000256" key="4">
    <source>
        <dbReference type="ARBA" id="ARBA00022617"/>
    </source>
</evidence>
<dbReference type="RefSeq" id="WP_014211909.1">
    <property type="nucleotide sequence ID" value="NC_016604.1"/>
</dbReference>
<evidence type="ECO:0000256" key="10">
    <source>
        <dbReference type="ARBA" id="ARBA00023098"/>
    </source>
</evidence>
<evidence type="ECO:0000256" key="11">
    <source>
        <dbReference type="ARBA" id="ARBA00023166"/>
    </source>
</evidence>
<keyword evidence="12" id="KW-0753">Steroid metabolism</keyword>
<keyword evidence="10" id="KW-0443">Lipid metabolism</keyword>
<dbReference type="GO" id="GO:0020037">
    <property type="term" value="F:heme binding"/>
    <property type="evidence" value="ECO:0007669"/>
    <property type="project" value="InterPro"/>
</dbReference>
<keyword evidence="6" id="KW-0442">Lipid degradation</keyword>
<evidence type="ECO:0000256" key="18">
    <source>
        <dbReference type="RuleBase" id="RU000461"/>
    </source>
</evidence>
<evidence type="ECO:0000313" key="19">
    <source>
        <dbReference type="EMBL" id="AEV74153.1"/>
    </source>
</evidence>
<dbReference type="FunFam" id="1.10.630.10:FF:000018">
    <property type="entry name" value="Cytochrome P450 monooxygenase"/>
    <property type="match status" value="1"/>
</dbReference>
<dbReference type="EMBL" id="CP003169">
    <property type="protein sequence ID" value="AEV74153.1"/>
    <property type="molecule type" value="Genomic_DNA"/>
</dbReference>
<gene>
    <name evidence="19" type="ordered locus">MycrhN_3635</name>
</gene>
<evidence type="ECO:0000256" key="16">
    <source>
        <dbReference type="ARBA" id="ARBA00082981"/>
    </source>
</evidence>
<dbReference type="PANTHER" id="PTHR46696:SF4">
    <property type="entry name" value="BIOTIN BIOSYNTHESIS CYTOCHROME P450"/>
    <property type="match status" value="1"/>
</dbReference>
<dbReference type="Pfam" id="PF00067">
    <property type="entry name" value="p450"/>
    <property type="match status" value="1"/>
</dbReference>
<dbReference type="PANTHER" id="PTHR46696">
    <property type="entry name" value="P450, PUTATIVE (EUROFUNG)-RELATED"/>
    <property type="match status" value="1"/>
</dbReference>
<evidence type="ECO:0000256" key="17">
    <source>
        <dbReference type="ARBA" id="ARBA00083909"/>
    </source>
</evidence>
<evidence type="ECO:0000256" key="6">
    <source>
        <dbReference type="ARBA" id="ARBA00022963"/>
    </source>
</evidence>
<evidence type="ECO:0000256" key="15">
    <source>
        <dbReference type="ARBA" id="ARBA00079588"/>
    </source>
</evidence>
<dbReference type="AlphaFoldDB" id="G8RUD6"/>
<dbReference type="eggNOG" id="COG2124">
    <property type="taxonomic scope" value="Bacteria"/>
</dbReference>
<dbReference type="HOGENOM" id="CLU_033716_0_2_11"/>
<reference evidence="19 20" key="1">
    <citation type="submission" date="2011-12" db="EMBL/GenBank/DDBJ databases">
        <title>Complete sequence of Mycobacterium rhodesiae NBB3.</title>
        <authorList>
            <consortium name="US DOE Joint Genome Institute"/>
            <person name="Lucas S."/>
            <person name="Han J."/>
            <person name="Lapidus A."/>
            <person name="Cheng J.-F."/>
            <person name="Goodwin L."/>
            <person name="Pitluck S."/>
            <person name="Peters L."/>
            <person name="Mikhailova N."/>
            <person name="Gu W."/>
            <person name="Detter J.C."/>
            <person name="Han C."/>
            <person name="Tapia R."/>
            <person name="Land M."/>
            <person name="Hauser L."/>
            <person name="Kyrpides N."/>
            <person name="Ivanova N."/>
            <person name="Pagani I."/>
            <person name="Mattes T."/>
            <person name="Holmes A."/>
            <person name="Rutledge P."/>
            <person name="Paulsen I."/>
            <person name="Coleman N."/>
            <person name="Woyke T."/>
        </authorList>
    </citation>
    <scope>NUCLEOTIDE SEQUENCE [LARGE SCALE GENOMIC DNA]</scope>
    <source>
        <strain evidence="19 20">NBB3</strain>
    </source>
</reference>
<dbReference type="GO" id="GO:0006707">
    <property type="term" value="P:cholesterol catabolic process"/>
    <property type="evidence" value="ECO:0007669"/>
    <property type="project" value="TreeGrafter"/>
</dbReference>
<dbReference type="PRINTS" id="PR00359">
    <property type="entry name" value="BP450"/>
</dbReference>
<evidence type="ECO:0000256" key="14">
    <source>
        <dbReference type="ARBA" id="ARBA00070775"/>
    </source>
</evidence>
<dbReference type="GO" id="GO:0008395">
    <property type="term" value="F:steroid hydroxylase activity"/>
    <property type="evidence" value="ECO:0007669"/>
    <property type="project" value="TreeGrafter"/>
</dbReference>
<comment type="similarity">
    <text evidence="2 18">Belongs to the cytochrome P450 family.</text>
</comment>
<dbReference type="Gene3D" id="1.10.630.10">
    <property type="entry name" value="Cytochrome P450"/>
    <property type="match status" value="1"/>
</dbReference>
<proteinExistence type="inferred from homology"/>
<evidence type="ECO:0000256" key="7">
    <source>
        <dbReference type="ARBA" id="ARBA00023002"/>
    </source>
</evidence>
<name>G8RUD6_MYCRN</name>
<evidence type="ECO:0000256" key="8">
    <source>
        <dbReference type="ARBA" id="ARBA00023004"/>
    </source>
</evidence>
<keyword evidence="4 18" id="KW-0349">Heme</keyword>
<evidence type="ECO:0000256" key="3">
    <source>
        <dbReference type="ARBA" id="ARBA00022548"/>
    </source>
</evidence>
<evidence type="ECO:0000313" key="20">
    <source>
        <dbReference type="Proteomes" id="UP000005442"/>
    </source>
</evidence>
<keyword evidence="11" id="KW-1207">Sterol metabolism</keyword>
<comment type="pathway">
    <text evidence="13">Steroid metabolism; cholesterol degradation.</text>
</comment>
<organism evidence="19 20">
    <name type="scientific">Mycolicibacterium rhodesiae (strain NBB3)</name>
    <name type="common">Mycobacterium rhodesiae</name>
    <dbReference type="NCBI Taxonomy" id="710685"/>
    <lineage>
        <taxon>Bacteria</taxon>
        <taxon>Bacillati</taxon>
        <taxon>Actinomycetota</taxon>
        <taxon>Actinomycetes</taxon>
        <taxon>Mycobacteriales</taxon>
        <taxon>Mycobacteriaceae</taxon>
        <taxon>Mycolicibacterium</taxon>
    </lineage>
</organism>
<evidence type="ECO:0000256" key="2">
    <source>
        <dbReference type="ARBA" id="ARBA00010617"/>
    </source>
</evidence>
<dbReference type="SUPFAM" id="SSF48264">
    <property type="entry name" value="Cytochrome P450"/>
    <property type="match status" value="1"/>
</dbReference>
<dbReference type="STRING" id="710685.MycrhN_3635"/>
<comment type="cofactor">
    <cofactor evidence="1">
        <name>heme</name>
        <dbReference type="ChEBI" id="CHEBI:30413"/>
    </cofactor>
</comment>
<keyword evidence="9 18" id="KW-0503">Monooxygenase</keyword>
<dbReference type="InterPro" id="IPR017972">
    <property type="entry name" value="Cyt_P450_CS"/>
</dbReference>
<protein>
    <recommendedName>
        <fullName evidence="14">Steroid C26-monooxygenase</fullName>
    </recommendedName>
    <alternativeName>
        <fullName evidence="15">Cholest-4-en-3-one C26-monooxygenase</fullName>
    </alternativeName>
    <alternativeName>
        <fullName evidence="17">Cholesterol C26-monooxygenase</fullName>
    </alternativeName>
    <alternativeName>
        <fullName evidence="16">Steroid C27-monooxygenase</fullName>
    </alternativeName>
</protein>
<sequence>MRATTLPVVSSTLRDFSMMVGQGAIRDLRRARVGSAPTRVPRTRFDPTAPEVIRDPFPAMERLREDPVHVNENLNVWMVARHEDVTAAARAHDVLSSGSGILLRSTVLPSVATTDDPDHARLRRVTAPYFTPSAMRRLQGSLAQFVDPSVDALARGDVVDLVPTLTVPLPVSAIALLLGIDRSRWRDFRVWSNGVTALFGARSLGGITYTIGHALPGILSLRNLILDELRLRRRDDRGDVLSGLSKALTTGEMTSVEALSAALLVLVAGNETTTNLLGILLIQLAEDPELYARLRDNRDLIPAAVEETLRWGSPVQWVTRTALVPYEIAGTVIPARSRVVLFYAGANRDPQRFDDPDRFDVERKPIGHTGFGHGAHFCMGAHLARLEVAVALNGLFDRVSGLELAGPVAWTTTPSLSGPTSVPVRAVAR</sequence>
<dbReference type="KEGG" id="mrh:MycrhN_3635"/>
<dbReference type="GO" id="GO:0005506">
    <property type="term" value="F:iron ion binding"/>
    <property type="evidence" value="ECO:0007669"/>
    <property type="project" value="InterPro"/>
</dbReference>
<dbReference type="GO" id="GO:0036199">
    <property type="term" value="F:cholest-4-en-3-one 26-monooxygenase activity"/>
    <property type="evidence" value="ECO:0007669"/>
    <property type="project" value="TreeGrafter"/>
</dbReference>
<keyword evidence="7 18" id="KW-0560">Oxidoreductase</keyword>
<dbReference type="PRINTS" id="PR00385">
    <property type="entry name" value="P450"/>
</dbReference>
<dbReference type="InterPro" id="IPR036396">
    <property type="entry name" value="Cyt_P450_sf"/>
</dbReference>
<accession>G8RUD6</accession>
<evidence type="ECO:0000256" key="12">
    <source>
        <dbReference type="ARBA" id="ARBA00023221"/>
    </source>
</evidence>
<dbReference type="InterPro" id="IPR001128">
    <property type="entry name" value="Cyt_P450"/>
</dbReference>
<evidence type="ECO:0000256" key="5">
    <source>
        <dbReference type="ARBA" id="ARBA00022723"/>
    </source>
</evidence>
<evidence type="ECO:0000256" key="1">
    <source>
        <dbReference type="ARBA" id="ARBA00001971"/>
    </source>
</evidence>
<evidence type="ECO:0000256" key="13">
    <source>
        <dbReference type="ARBA" id="ARBA00049645"/>
    </source>
</evidence>